<feature type="region of interest" description="Disordered" evidence="2">
    <location>
        <begin position="1"/>
        <end position="29"/>
    </location>
</feature>
<feature type="compositionally biased region" description="Basic and acidic residues" evidence="2">
    <location>
        <begin position="14"/>
        <end position="29"/>
    </location>
</feature>
<dbReference type="PANTHER" id="PTHR43198">
    <property type="entry name" value="BIFUNCTIONAL TH2 PROTEIN"/>
    <property type="match status" value="1"/>
</dbReference>
<name>A0A317EA03_9PROT</name>
<dbReference type="CDD" id="cd19367">
    <property type="entry name" value="TenA_C_ScTHI20-like"/>
    <property type="match status" value="1"/>
</dbReference>
<dbReference type="EC" id="3.5.99.2" evidence="1"/>
<keyword evidence="1" id="KW-0378">Hydrolase</keyword>
<protein>
    <recommendedName>
        <fullName evidence="1">Aminopyrimidine aminohydrolase</fullName>
        <ecNumber evidence="1">3.5.99.2</ecNumber>
    </recommendedName>
</protein>
<comment type="catalytic activity">
    <reaction evidence="1">
        <text>4-amino-5-aminomethyl-2-methylpyrimidine + H2O = 4-amino-5-hydroxymethyl-2-methylpyrimidine + NH4(+)</text>
        <dbReference type="Rhea" id="RHEA:31799"/>
        <dbReference type="ChEBI" id="CHEBI:15377"/>
        <dbReference type="ChEBI" id="CHEBI:16892"/>
        <dbReference type="ChEBI" id="CHEBI:28938"/>
        <dbReference type="ChEBI" id="CHEBI:63416"/>
        <dbReference type="EC" id="3.5.99.2"/>
    </reaction>
</comment>
<evidence type="ECO:0000256" key="1">
    <source>
        <dbReference type="RuleBase" id="RU363093"/>
    </source>
</evidence>
<reference evidence="5" key="1">
    <citation type="submission" date="2018-05" db="EMBL/GenBank/DDBJ databases">
        <title>Zavarzinia sp. HR-AS.</title>
        <authorList>
            <person name="Lee Y."/>
            <person name="Jeon C.O."/>
        </authorList>
    </citation>
    <scope>NUCLEOTIDE SEQUENCE [LARGE SCALE GENOMIC DNA]</scope>
    <source>
        <strain evidence="5">DSM 1231</strain>
    </source>
</reference>
<comment type="pathway">
    <text evidence="1">Cofactor biosynthesis; thiamine diphosphate biosynthesis.</text>
</comment>
<dbReference type="InterPro" id="IPR027574">
    <property type="entry name" value="Thiaminase_II"/>
</dbReference>
<comment type="similarity">
    <text evidence="1">Belongs to the TenA family.</text>
</comment>
<evidence type="ECO:0000313" key="4">
    <source>
        <dbReference type="EMBL" id="PWR23759.1"/>
    </source>
</evidence>
<accession>A0A317EA03</accession>
<dbReference type="NCBIfam" id="TIGR04306">
    <property type="entry name" value="salvage_TenA"/>
    <property type="match status" value="1"/>
</dbReference>
<keyword evidence="5" id="KW-1185">Reference proteome</keyword>
<proteinExistence type="inferred from homology"/>
<dbReference type="Gene3D" id="1.20.910.10">
    <property type="entry name" value="Heme oxygenase-like"/>
    <property type="match status" value="1"/>
</dbReference>
<feature type="domain" description="Thiaminase-2/PQQC" evidence="3">
    <location>
        <begin position="48"/>
        <end position="251"/>
    </location>
</feature>
<organism evidence="4 5">
    <name type="scientific">Zavarzinia compransoris</name>
    <dbReference type="NCBI Taxonomy" id="1264899"/>
    <lineage>
        <taxon>Bacteria</taxon>
        <taxon>Pseudomonadati</taxon>
        <taxon>Pseudomonadota</taxon>
        <taxon>Alphaproteobacteria</taxon>
        <taxon>Rhodospirillales</taxon>
        <taxon>Zavarziniaceae</taxon>
        <taxon>Zavarzinia</taxon>
    </lineage>
</organism>
<dbReference type="OrthoDB" id="34166at2"/>
<dbReference type="GO" id="GO:0009229">
    <property type="term" value="P:thiamine diphosphate biosynthetic process"/>
    <property type="evidence" value="ECO:0007669"/>
    <property type="project" value="UniProtKB-UniPathway"/>
</dbReference>
<dbReference type="EMBL" id="QGLF01000001">
    <property type="protein sequence ID" value="PWR23759.1"/>
    <property type="molecule type" value="Genomic_DNA"/>
</dbReference>
<keyword evidence="1" id="KW-0784">Thiamine biosynthesis</keyword>
<dbReference type="InterPro" id="IPR016084">
    <property type="entry name" value="Haem_Oase-like_multi-hlx"/>
</dbReference>
<dbReference type="Pfam" id="PF03070">
    <property type="entry name" value="TENA_THI-4"/>
    <property type="match status" value="1"/>
</dbReference>
<dbReference type="GO" id="GO:0005829">
    <property type="term" value="C:cytosol"/>
    <property type="evidence" value="ECO:0007669"/>
    <property type="project" value="TreeGrafter"/>
</dbReference>
<dbReference type="AlphaFoldDB" id="A0A317EA03"/>
<comment type="caution">
    <text evidence="4">The sequence shown here is derived from an EMBL/GenBank/DDBJ whole genome shotgun (WGS) entry which is preliminary data.</text>
</comment>
<dbReference type="InterPro" id="IPR004305">
    <property type="entry name" value="Thiaminase-2/PQQC"/>
</dbReference>
<dbReference type="PANTHER" id="PTHR43198:SF2">
    <property type="entry name" value="SI:CH1073-67J19.1-RELATED"/>
    <property type="match status" value="1"/>
</dbReference>
<dbReference type="GO" id="GO:0050334">
    <property type="term" value="F:thiaminase activity"/>
    <property type="evidence" value="ECO:0007669"/>
    <property type="project" value="UniProtKB-EC"/>
</dbReference>
<evidence type="ECO:0000313" key="5">
    <source>
        <dbReference type="Proteomes" id="UP000246077"/>
    </source>
</evidence>
<dbReference type="Proteomes" id="UP000246077">
    <property type="component" value="Unassembled WGS sequence"/>
</dbReference>
<evidence type="ECO:0000259" key="3">
    <source>
        <dbReference type="Pfam" id="PF03070"/>
    </source>
</evidence>
<dbReference type="SUPFAM" id="SSF48613">
    <property type="entry name" value="Heme oxygenase-like"/>
    <property type="match status" value="1"/>
</dbReference>
<dbReference type="InterPro" id="IPR050967">
    <property type="entry name" value="Thiamine_Salvage_TenA"/>
</dbReference>
<dbReference type="UniPathway" id="UPA00060"/>
<sequence length="270" mass="29947">MDPGASRLFGRSQPLEREDPRSDPGRLDRGTRVSTFFARLRTAAGADWQAYVGHAFVDGLARGTLPEAAFRHYLVQDYLFLIHFARAYALAVVKADDLAGMRSAAATLDALINHEMKLHIEFCRDWGITPEEMEQAPEAAECMAYTRYVLDRGLSGDILDLKVALAPCVVGYREIAAAIRDRHDFKTIGNPYLPWIEMYSGADYGAVADDAVAELDRLAATRATEARFPALARTFAEACRLEAGFWEMGWRAGQDGRKAGLWGRLTGRGR</sequence>
<comment type="function">
    <text evidence="1">Catalyzes an amino-pyrimidine hydrolysis reaction at the C5' of the pyrimidine moiety of thiamine compounds, a reaction that is part of a thiamine salvage pathway.</text>
</comment>
<dbReference type="GO" id="GO:0009228">
    <property type="term" value="P:thiamine biosynthetic process"/>
    <property type="evidence" value="ECO:0007669"/>
    <property type="project" value="UniProtKB-KW"/>
</dbReference>
<comment type="catalytic activity">
    <reaction evidence="1">
        <text>thiamine + H2O = 5-(2-hydroxyethyl)-4-methylthiazole + 4-amino-5-hydroxymethyl-2-methylpyrimidine + H(+)</text>
        <dbReference type="Rhea" id="RHEA:17509"/>
        <dbReference type="ChEBI" id="CHEBI:15377"/>
        <dbReference type="ChEBI" id="CHEBI:15378"/>
        <dbReference type="ChEBI" id="CHEBI:16892"/>
        <dbReference type="ChEBI" id="CHEBI:17957"/>
        <dbReference type="ChEBI" id="CHEBI:18385"/>
        <dbReference type="EC" id="3.5.99.2"/>
    </reaction>
</comment>
<gene>
    <name evidence="4" type="primary">tenA</name>
    <name evidence="4" type="ORF">DKG75_04135</name>
</gene>
<evidence type="ECO:0000256" key="2">
    <source>
        <dbReference type="SAM" id="MobiDB-lite"/>
    </source>
</evidence>